<dbReference type="FunFam" id="3.30.70.270:FF:000001">
    <property type="entry name" value="Diguanylate cyclase domain protein"/>
    <property type="match status" value="1"/>
</dbReference>
<dbReference type="InterPro" id="IPR029787">
    <property type="entry name" value="Nucleotide_cyclase"/>
</dbReference>
<dbReference type="InterPro" id="IPR000160">
    <property type="entry name" value="GGDEF_dom"/>
</dbReference>
<dbReference type="InterPro" id="IPR029016">
    <property type="entry name" value="GAF-like_dom_sf"/>
</dbReference>
<feature type="domain" description="Response regulatory" evidence="6">
    <location>
        <begin position="21"/>
        <end position="137"/>
    </location>
</feature>
<dbReference type="AlphaFoldDB" id="A0A6V8MVX7"/>
<dbReference type="Proteomes" id="UP000568888">
    <property type="component" value="Unassembled WGS sequence"/>
</dbReference>
<dbReference type="PANTHER" id="PTHR44757:SF2">
    <property type="entry name" value="BIOFILM ARCHITECTURE MAINTENANCE PROTEIN MBAA"/>
    <property type="match status" value="1"/>
</dbReference>
<evidence type="ECO:0000256" key="1">
    <source>
        <dbReference type="ARBA" id="ARBA00022679"/>
    </source>
</evidence>
<evidence type="ECO:0000313" key="9">
    <source>
        <dbReference type="EMBL" id="GFO63743.1"/>
    </source>
</evidence>
<dbReference type="Pfam" id="PF00072">
    <property type="entry name" value="Response_reg"/>
    <property type="match status" value="1"/>
</dbReference>
<dbReference type="PROSITE" id="PS50110">
    <property type="entry name" value="RESPONSE_REGULATORY"/>
    <property type="match status" value="1"/>
</dbReference>
<dbReference type="Gene3D" id="3.30.450.40">
    <property type="match status" value="1"/>
</dbReference>
<keyword evidence="12" id="KW-1185">Reference proteome</keyword>
<dbReference type="GO" id="GO:0000160">
    <property type="term" value="P:phosphorelay signal transduction system"/>
    <property type="evidence" value="ECO:0007669"/>
    <property type="project" value="InterPro"/>
</dbReference>
<protein>
    <submittedName>
        <fullName evidence="10">EAL domain-containing protein</fullName>
    </submittedName>
</protein>
<sequence>MATASVQAPNQERQRTVQGHTILLVDDSPTQVKRLQHLLSAEGYRVLVSRDAGEALAGMDVTQPDLVISDVVMPGMDGFELCRRIRDLKEASQLPVILLTHLNDPTHVLRSLEAGANYFISKPYHNGILLSRVAAALRREGGCCVAAQDGTVSCNYYGNRYAIAASKSQIIDLLLATYELAVEKNQEISKTQDALRRLNEELETRVAKRTAELRNTISELRQEIADRESAEECVRRLNRLHSVLSETSKAVVHIKDRKSLFHDFCRIAVDHGCFKLAWVGLLDKAGTMVQVAAARGSTAYLNGITITLDQEPTGSGPTASAIKNGSFYICNDFLNAANTAPWHERGREYGIRASASIALQQEGRVIGALTLYADKKNYFDRPQVELLRQMGADISFALGNMERDDRRLAVERALLQETSRRLQEREQHAQKIEYLAHYDPVTKLPNRFSLMARLAHSLELAKRCSNRLALIFIDLDRFKNINDSLGHHVGDQLLFQVAGRLLESIRSADIVARLGGDEFVVGLPLIRSNVSAAHAIGKIQHALCQSYYVEGHELSVTPSIGISIFPDDGETVQELMKNADLAMYHAKAGGRNNFQFFTQEMNQTVQERLVLEGDLRVAIERGEFLLHYQPQVEMSTGRVVGVEALLRWQHPVHGLVAPDRFIPVAEETGMIVAIGELALKAACRQLASWLAEGLPPIRVSVNLSARQFRQDNLPAVLLDILRETGIGSHLLELEITESSAMDNPAEAILHLQGFREMGVELAIDDFGTGYSSLSYLKLFPVHRLKIDRSFVKDIDTDTDDAEIAAATIALAHTLGKEVVAEGVETEAQCRFLQGQRCDIVQGYYFSRPLPPEELVPYLRNTPVPSPLTRA</sequence>
<organism evidence="9 11">
    <name type="scientific">Geomonas paludis</name>
    <dbReference type="NCBI Taxonomy" id="2740185"/>
    <lineage>
        <taxon>Bacteria</taxon>
        <taxon>Pseudomonadati</taxon>
        <taxon>Thermodesulfobacteriota</taxon>
        <taxon>Desulfuromonadia</taxon>
        <taxon>Geobacterales</taxon>
        <taxon>Geobacteraceae</taxon>
        <taxon>Geomonas</taxon>
    </lineage>
</organism>
<dbReference type="EMBL" id="CP096574">
    <property type="protein sequence ID" value="UPU37720.1"/>
    <property type="molecule type" value="Genomic_DNA"/>
</dbReference>
<dbReference type="SUPFAM" id="SSF55781">
    <property type="entry name" value="GAF domain-like"/>
    <property type="match status" value="1"/>
</dbReference>
<dbReference type="InterPro" id="IPR052155">
    <property type="entry name" value="Biofilm_reg_signaling"/>
</dbReference>
<evidence type="ECO:0000313" key="12">
    <source>
        <dbReference type="Proteomes" id="UP000831485"/>
    </source>
</evidence>
<dbReference type="PROSITE" id="PS50887">
    <property type="entry name" value="GGDEF"/>
    <property type="match status" value="1"/>
</dbReference>
<dbReference type="InterPro" id="IPR043128">
    <property type="entry name" value="Rev_trsase/Diguanyl_cyclase"/>
</dbReference>
<dbReference type="Gene3D" id="3.20.20.450">
    <property type="entry name" value="EAL domain"/>
    <property type="match status" value="1"/>
</dbReference>
<dbReference type="SUPFAM" id="SSF55073">
    <property type="entry name" value="Nucleotide cyclase"/>
    <property type="match status" value="1"/>
</dbReference>
<dbReference type="CDD" id="cd01949">
    <property type="entry name" value="GGDEF"/>
    <property type="match status" value="1"/>
</dbReference>
<dbReference type="Proteomes" id="UP000831485">
    <property type="component" value="Chromosome"/>
</dbReference>
<dbReference type="GO" id="GO:0016301">
    <property type="term" value="F:kinase activity"/>
    <property type="evidence" value="ECO:0007669"/>
    <property type="project" value="UniProtKB-KW"/>
</dbReference>
<dbReference type="GO" id="GO:0071111">
    <property type="term" value="F:cyclic-guanylate-specific phosphodiesterase activity"/>
    <property type="evidence" value="ECO:0007669"/>
    <property type="project" value="UniProtKB-EC"/>
</dbReference>
<dbReference type="Pfam" id="PF00563">
    <property type="entry name" value="EAL"/>
    <property type="match status" value="1"/>
</dbReference>
<dbReference type="Pfam" id="PF13185">
    <property type="entry name" value="GAF_2"/>
    <property type="match status" value="1"/>
</dbReference>
<dbReference type="RefSeq" id="WP_183346579.1">
    <property type="nucleotide sequence ID" value="NZ_BLXY01000002.1"/>
</dbReference>
<proteinExistence type="predicted"/>
<dbReference type="FunFam" id="3.20.20.450:FF:000001">
    <property type="entry name" value="Cyclic di-GMP phosphodiesterase yahA"/>
    <property type="match status" value="1"/>
</dbReference>
<evidence type="ECO:0000256" key="4">
    <source>
        <dbReference type="PROSITE-ProRule" id="PRU00169"/>
    </source>
</evidence>
<dbReference type="InterPro" id="IPR035919">
    <property type="entry name" value="EAL_sf"/>
</dbReference>
<dbReference type="Gene3D" id="3.40.50.2300">
    <property type="match status" value="1"/>
</dbReference>
<dbReference type="SMART" id="SM00267">
    <property type="entry name" value="GGDEF"/>
    <property type="match status" value="1"/>
</dbReference>
<keyword evidence="4" id="KW-0597">Phosphoprotein</keyword>
<dbReference type="SUPFAM" id="SSF52172">
    <property type="entry name" value="CheY-like"/>
    <property type="match status" value="1"/>
</dbReference>
<dbReference type="SUPFAM" id="SSF141868">
    <property type="entry name" value="EAL domain-like"/>
    <property type="match status" value="1"/>
</dbReference>
<feature type="domain" description="EAL" evidence="7">
    <location>
        <begin position="608"/>
        <end position="862"/>
    </location>
</feature>
<dbReference type="SMART" id="SM00448">
    <property type="entry name" value="REC"/>
    <property type="match status" value="1"/>
</dbReference>
<evidence type="ECO:0000259" key="7">
    <source>
        <dbReference type="PROSITE" id="PS50883"/>
    </source>
</evidence>
<gene>
    <name evidence="9" type="ORF">GMPD_16620</name>
    <name evidence="10" type="ORF">M1B72_08430</name>
</gene>
<dbReference type="Gene3D" id="3.30.70.270">
    <property type="match status" value="1"/>
</dbReference>
<accession>A0A6V8MVX7</accession>
<name>A0A6V8MVX7_9BACT</name>
<keyword evidence="2" id="KW-0418">Kinase</keyword>
<feature type="modified residue" description="4-aspartylphosphate" evidence="4">
    <location>
        <position position="70"/>
    </location>
</feature>
<dbReference type="GO" id="GO:0071732">
    <property type="term" value="P:cellular response to nitric oxide"/>
    <property type="evidence" value="ECO:0007669"/>
    <property type="project" value="UniProtKB-ARBA"/>
</dbReference>
<dbReference type="CDD" id="cd01948">
    <property type="entry name" value="EAL"/>
    <property type="match status" value="1"/>
</dbReference>
<evidence type="ECO:0000256" key="3">
    <source>
        <dbReference type="ARBA" id="ARBA00051114"/>
    </source>
</evidence>
<feature type="domain" description="GGDEF" evidence="8">
    <location>
        <begin position="466"/>
        <end position="599"/>
    </location>
</feature>
<dbReference type="InterPro" id="IPR001633">
    <property type="entry name" value="EAL_dom"/>
</dbReference>
<reference evidence="9" key="2">
    <citation type="journal article" date="2021" name="Int. J. Syst. Evol. Microbiol.">
        <title>Geomonas silvestris sp. nov., Geomonas paludis sp. nov. and Geomonas limicola sp. nov., isolated from terrestrial environments, and emended description of the genus Geomonas.</title>
        <authorList>
            <person name="Itoh H."/>
            <person name="Xu Z."/>
            <person name="Masuda Y."/>
            <person name="Ushijima N."/>
            <person name="Hayakawa C."/>
            <person name="Shiratori Y."/>
            <person name="Senoo K."/>
        </authorList>
    </citation>
    <scope>NUCLEOTIDE SEQUENCE</scope>
    <source>
        <strain evidence="9">Red736</strain>
    </source>
</reference>
<evidence type="ECO:0000259" key="6">
    <source>
        <dbReference type="PROSITE" id="PS50110"/>
    </source>
</evidence>
<evidence type="ECO:0000256" key="5">
    <source>
        <dbReference type="SAM" id="Coils"/>
    </source>
</evidence>
<dbReference type="InterPro" id="IPR001789">
    <property type="entry name" value="Sig_transdc_resp-reg_receiver"/>
</dbReference>
<evidence type="ECO:0000256" key="2">
    <source>
        <dbReference type="ARBA" id="ARBA00022777"/>
    </source>
</evidence>
<reference evidence="11" key="1">
    <citation type="submission" date="2020-06" db="EMBL/GenBank/DDBJ databases">
        <title>Draft genomic sequecing of Geomonas sp. Red736.</title>
        <authorList>
            <person name="Itoh H."/>
            <person name="Xu Z.X."/>
            <person name="Ushijima N."/>
            <person name="Masuda Y."/>
            <person name="Shiratori Y."/>
            <person name="Senoo K."/>
        </authorList>
    </citation>
    <scope>NUCLEOTIDE SEQUENCE [LARGE SCALE GENOMIC DNA]</scope>
    <source>
        <strain evidence="11">Red736</strain>
    </source>
</reference>
<keyword evidence="1" id="KW-0808">Transferase</keyword>
<evidence type="ECO:0000259" key="8">
    <source>
        <dbReference type="PROSITE" id="PS50887"/>
    </source>
</evidence>
<keyword evidence="5" id="KW-0175">Coiled coil</keyword>
<reference evidence="10" key="3">
    <citation type="submission" date="2022-04" db="EMBL/GenBank/DDBJ databases">
        <authorList>
            <person name="Liu G."/>
        </authorList>
    </citation>
    <scope>NUCLEOTIDE SEQUENCE</scope>
    <source>
        <strain evidence="10">RG22</strain>
    </source>
</reference>
<dbReference type="SMART" id="SM00052">
    <property type="entry name" value="EAL"/>
    <property type="match status" value="1"/>
</dbReference>
<dbReference type="NCBIfam" id="TIGR00254">
    <property type="entry name" value="GGDEF"/>
    <property type="match status" value="1"/>
</dbReference>
<dbReference type="InterPro" id="IPR003018">
    <property type="entry name" value="GAF"/>
</dbReference>
<dbReference type="PANTHER" id="PTHR44757">
    <property type="entry name" value="DIGUANYLATE CYCLASE DGCP"/>
    <property type="match status" value="1"/>
</dbReference>
<dbReference type="InterPro" id="IPR011006">
    <property type="entry name" value="CheY-like_superfamily"/>
</dbReference>
<dbReference type="PROSITE" id="PS50883">
    <property type="entry name" value="EAL"/>
    <property type="match status" value="1"/>
</dbReference>
<comment type="catalytic activity">
    <reaction evidence="3">
        <text>3',3'-c-di-GMP + H2O = 5'-phosphoguanylyl(3'-&gt;5')guanosine + H(+)</text>
        <dbReference type="Rhea" id="RHEA:24902"/>
        <dbReference type="ChEBI" id="CHEBI:15377"/>
        <dbReference type="ChEBI" id="CHEBI:15378"/>
        <dbReference type="ChEBI" id="CHEBI:58754"/>
        <dbReference type="ChEBI" id="CHEBI:58805"/>
        <dbReference type="EC" id="3.1.4.52"/>
    </reaction>
    <physiologicalReaction direction="left-to-right" evidence="3">
        <dbReference type="Rhea" id="RHEA:24903"/>
    </physiologicalReaction>
</comment>
<dbReference type="EMBL" id="BLXY01000002">
    <property type="protein sequence ID" value="GFO63743.1"/>
    <property type="molecule type" value="Genomic_DNA"/>
</dbReference>
<feature type="coiled-coil region" evidence="5">
    <location>
        <begin position="181"/>
        <end position="230"/>
    </location>
</feature>
<evidence type="ECO:0000313" key="10">
    <source>
        <dbReference type="EMBL" id="UPU37720.1"/>
    </source>
</evidence>
<dbReference type="Pfam" id="PF00990">
    <property type="entry name" value="GGDEF"/>
    <property type="match status" value="1"/>
</dbReference>
<evidence type="ECO:0000313" key="11">
    <source>
        <dbReference type="Proteomes" id="UP000568888"/>
    </source>
</evidence>